<keyword evidence="2" id="KW-0597">Phosphoprotein</keyword>
<reference evidence="4 5" key="1">
    <citation type="submission" date="2016-09" db="EMBL/GenBank/DDBJ databases">
        <title>Pseudoalteromonas amylolytica sp. nov., isolated from the surface seawater.</title>
        <authorList>
            <person name="Wu Y.-H."/>
            <person name="Cheng H."/>
            <person name="Jin X.-B."/>
            <person name="Wang C.-S."/>
            <person name="Xu X.-W."/>
        </authorList>
    </citation>
    <scope>NUCLEOTIDE SEQUENCE [LARGE SCALE GENOMIC DNA]</scope>
    <source>
        <strain evidence="4 5">JW1</strain>
    </source>
</reference>
<dbReference type="SUPFAM" id="SSF47336">
    <property type="entry name" value="ACP-like"/>
    <property type="match status" value="1"/>
</dbReference>
<dbReference type="AlphaFoldDB" id="A0A1S1MSN9"/>
<evidence type="ECO:0000256" key="1">
    <source>
        <dbReference type="ARBA" id="ARBA00022450"/>
    </source>
</evidence>
<evidence type="ECO:0000256" key="2">
    <source>
        <dbReference type="ARBA" id="ARBA00022553"/>
    </source>
</evidence>
<evidence type="ECO:0000259" key="3">
    <source>
        <dbReference type="PROSITE" id="PS50075"/>
    </source>
</evidence>
<dbReference type="RefSeq" id="WP_070986372.1">
    <property type="nucleotide sequence ID" value="NZ_MKJU01000028.1"/>
</dbReference>
<organism evidence="4 5">
    <name type="scientific">Pseudoalteromonas amylolytica</name>
    <dbReference type="NCBI Taxonomy" id="1859457"/>
    <lineage>
        <taxon>Bacteria</taxon>
        <taxon>Pseudomonadati</taxon>
        <taxon>Pseudomonadota</taxon>
        <taxon>Gammaproteobacteria</taxon>
        <taxon>Alteromonadales</taxon>
        <taxon>Pseudoalteromonadaceae</taxon>
        <taxon>Pseudoalteromonas</taxon>
    </lineage>
</organism>
<dbReference type="OrthoDB" id="1004764at2"/>
<dbReference type="PROSITE" id="PS00012">
    <property type="entry name" value="PHOSPHOPANTETHEINE"/>
    <property type="match status" value="1"/>
</dbReference>
<feature type="domain" description="Carrier" evidence="3">
    <location>
        <begin position="1"/>
        <end position="76"/>
    </location>
</feature>
<sequence length="78" mass="8795">MNLEQIEQSVRNFLIEDLMKDELEGVALNAELGLDSLDTTELRVFVEENFSLDPSKLIAEKLDTLEHIVGQIAEHVKG</sequence>
<comment type="caution">
    <text evidence="4">The sequence shown here is derived from an EMBL/GenBank/DDBJ whole genome shotgun (WGS) entry which is preliminary data.</text>
</comment>
<keyword evidence="1" id="KW-0596">Phosphopantetheine</keyword>
<dbReference type="InterPro" id="IPR006162">
    <property type="entry name" value="Ppantetheine_attach_site"/>
</dbReference>
<dbReference type="PROSITE" id="PS50075">
    <property type="entry name" value="CARRIER"/>
    <property type="match status" value="1"/>
</dbReference>
<keyword evidence="5" id="KW-1185">Reference proteome</keyword>
<evidence type="ECO:0000313" key="4">
    <source>
        <dbReference type="EMBL" id="OHU89745.1"/>
    </source>
</evidence>
<proteinExistence type="predicted"/>
<dbReference type="STRING" id="1859457.BET10_16640"/>
<dbReference type="InterPro" id="IPR036736">
    <property type="entry name" value="ACP-like_sf"/>
</dbReference>
<dbReference type="Proteomes" id="UP000179786">
    <property type="component" value="Unassembled WGS sequence"/>
</dbReference>
<evidence type="ECO:0000313" key="5">
    <source>
        <dbReference type="Proteomes" id="UP000179786"/>
    </source>
</evidence>
<gene>
    <name evidence="4" type="ORF">BET10_16640</name>
</gene>
<accession>A0A1S1MSN9</accession>
<dbReference type="Gene3D" id="1.10.1200.10">
    <property type="entry name" value="ACP-like"/>
    <property type="match status" value="1"/>
</dbReference>
<protein>
    <recommendedName>
        <fullName evidence="3">Carrier domain-containing protein</fullName>
    </recommendedName>
</protein>
<dbReference type="InterPro" id="IPR009081">
    <property type="entry name" value="PP-bd_ACP"/>
</dbReference>
<name>A0A1S1MSN9_9GAMM</name>
<dbReference type="EMBL" id="MKJU01000028">
    <property type="protein sequence ID" value="OHU89745.1"/>
    <property type="molecule type" value="Genomic_DNA"/>
</dbReference>